<dbReference type="AlphaFoldDB" id="A0A8T9Q895"/>
<proteinExistence type="predicted"/>
<protein>
    <submittedName>
        <fullName evidence="2">GAF domain-containing protein</fullName>
    </submittedName>
</protein>
<evidence type="ECO:0000259" key="1">
    <source>
        <dbReference type="Pfam" id="PF01590"/>
    </source>
</evidence>
<dbReference type="PANTHER" id="PTHR43102:SF2">
    <property type="entry name" value="GAF DOMAIN-CONTAINING PROTEIN"/>
    <property type="match status" value="1"/>
</dbReference>
<dbReference type="Gene3D" id="3.30.450.40">
    <property type="match status" value="1"/>
</dbReference>
<dbReference type="InterPro" id="IPR003018">
    <property type="entry name" value="GAF"/>
</dbReference>
<dbReference type="RefSeq" id="WP_244675152.1">
    <property type="nucleotide sequence ID" value="NZ_CP095046.1"/>
</dbReference>
<gene>
    <name evidence="2" type="ORF">MUN79_24615</name>
</gene>
<evidence type="ECO:0000313" key="2">
    <source>
        <dbReference type="EMBL" id="UOQ71749.1"/>
    </source>
</evidence>
<dbReference type="InterPro" id="IPR029016">
    <property type="entry name" value="GAF-like_dom_sf"/>
</dbReference>
<dbReference type="PANTHER" id="PTHR43102">
    <property type="entry name" value="SLR1143 PROTEIN"/>
    <property type="match status" value="1"/>
</dbReference>
<dbReference type="Pfam" id="PF01590">
    <property type="entry name" value="GAF"/>
    <property type="match status" value="1"/>
</dbReference>
<dbReference type="KEGG" id="hcu:MUN79_24615"/>
<accession>A0A8T9Q895</accession>
<organism evidence="2 3">
    <name type="scientific">Hymenobacter cellulosilyticus</name>
    <dbReference type="NCBI Taxonomy" id="2932248"/>
    <lineage>
        <taxon>Bacteria</taxon>
        <taxon>Pseudomonadati</taxon>
        <taxon>Bacteroidota</taxon>
        <taxon>Cytophagia</taxon>
        <taxon>Cytophagales</taxon>
        <taxon>Hymenobacteraceae</taxon>
        <taxon>Hymenobacter</taxon>
    </lineage>
</organism>
<dbReference type="EMBL" id="CP095046">
    <property type="protein sequence ID" value="UOQ71749.1"/>
    <property type="molecule type" value="Genomic_DNA"/>
</dbReference>
<evidence type="ECO:0000313" key="3">
    <source>
        <dbReference type="Proteomes" id="UP000831796"/>
    </source>
</evidence>
<sequence>MFDDLAALTAKLFRTPIALVSLVEEDSVWFKANFGLPDAGRVGRTESLCSVAILHNQVTVFENLSTHPCTLVDPSVQQALHMEFYAGHPLQTPEGYNIGSLCVIDRQPRVFSPDEQELLQQLATTVMLLLELRRVGVTLLTSGDKLYPTVPSLVHSLTLLAEIGSSGAAIDITGKPIDTLAIHHEAAQLTSLLNRTIEQVLAD</sequence>
<dbReference type="Proteomes" id="UP000831796">
    <property type="component" value="Chromosome"/>
</dbReference>
<keyword evidence="3" id="KW-1185">Reference proteome</keyword>
<dbReference type="SUPFAM" id="SSF55781">
    <property type="entry name" value="GAF domain-like"/>
    <property type="match status" value="1"/>
</dbReference>
<reference evidence="2" key="1">
    <citation type="submission" date="2022-04" db="EMBL/GenBank/DDBJ databases">
        <title>Hymenobacter sp. isolated from the air.</title>
        <authorList>
            <person name="Won M."/>
            <person name="Lee C.-M."/>
            <person name="Woen H.-Y."/>
            <person name="Kwon S.-W."/>
        </authorList>
    </citation>
    <scope>NUCLEOTIDE SEQUENCE</scope>
    <source>
        <strain evidence="2">5116S-3</strain>
    </source>
</reference>
<feature type="domain" description="GAF" evidence="1">
    <location>
        <begin position="2"/>
        <end position="128"/>
    </location>
</feature>
<name>A0A8T9Q895_9BACT</name>